<dbReference type="GO" id="GO:0046872">
    <property type="term" value="F:metal ion binding"/>
    <property type="evidence" value="ECO:0007669"/>
    <property type="project" value="UniProtKB-KW"/>
</dbReference>
<feature type="transmembrane region" description="Helical" evidence="8">
    <location>
        <begin position="227"/>
        <end position="248"/>
    </location>
</feature>
<dbReference type="InterPro" id="IPR004254">
    <property type="entry name" value="AdipoR/HlyIII-related"/>
</dbReference>
<feature type="transmembrane region" description="Helical" evidence="8">
    <location>
        <begin position="357"/>
        <end position="376"/>
    </location>
</feature>
<comment type="caution">
    <text evidence="9">The sequence shown here is derived from an EMBL/GenBank/DDBJ whole genome shotgun (WGS) entry which is preliminary data.</text>
</comment>
<dbReference type="EMBL" id="VIIS01000220">
    <property type="protein sequence ID" value="KAF0311708.1"/>
    <property type="molecule type" value="Genomic_DNA"/>
</dbReference>
<keyword evidence="6" id="KW-0479">Metal-binding</keyword>
<evidence type="ECO:0000313" key="9">
    <source>
        <dbReference type="EMBL" id="KAF0311708.1"/>
    </source>
</evidence>
<feature type="compositionally biased region" description="Low complexity" evidence="7">
    <location>
        <begin position="99"/>
        <end position="108"/>
    </location>
</feature>
<evidence type="ECO:0000256" key="6">
    <source>
        <dbReference type="PIRSR" id="PIRSR604254-1"/>
    </source>
</evidence>
<dbReference type="GO" id="GO:0033211">
    <property type="term" value="P:adiponectin-activated signaling pathway"/>
    <property type="evidence" value="ECO:0007669"/>
    <property type="project" value="TreeGrafter"/>
</dbReference>
<reference evidence="9 10" key="1">
    <citation type="submission" date="2019-07" db="EMBL/GenBank/DDBJ databases">
        <title>Draft genome assembly of a fouling barnacle, Amphibalanus amphitrite (Darwin, 1854): The first reference genome for Thecostraca.</title>
        <authorList>
            <person name="Kim W."/>
        </authorList>
    </citation>
    <scope>NUCLEOTIDE SEQUENCE [LARGE SCALE GENOMIC DNA]</scope>
    <source>
        <strain evidence="9">SNU_AA5</strain>
        <tissue evidence="9">Soma without cirri and trophi</tissue>
    </source>
</reference>
<proteinExistence type="inferred from homology"/>
<evidence type="ECO:0000256" key="3">
    <source>
        <dbReference type="ARBA" id="ARBA00022692"/>
    </source>
</evidence>
<name>A0A6A4X9D4_AMPAM</name>
<dbReference type="GO" id="GO:0038023">
    <property type="term" value="F:signaling receptor activity"/>
    <property type="evidence" value="ECO:0007669"/>
    <property type="project" value="TreeGrafter"/>
</dbReference>
<comment type="similarity">
    <text evidence="2">Belongs to the ADIPOR family.</text>
</comment>
<keyword evidence="3 8" id="KW-0812">Transmembrane</keyword>
<keyword evidence="9" id="KW-0675">Receptor</keyword>
<evidence type="ECO:0000256" key="1">
    <source>
        <dbReference type="ARBA" id="ARBA00004141"/>
    </source>
</evidence>
<accession>A0A6A4X9D4</accession>
<organism evidence="9 10">
    <name type="scientific">Amphibalanus amphitrite</name>
    <name type="common">Striped barnacle</name>
    <name type="synonym">Balanus amphitrite</name>
    <dbReference type="NCBI Taxonomy" id="1232801"/>
    <lineage>
        <taxon>Eukaryota</taxon>
        <taxon>Metazoa</taxon>
        <taxon>Ecdysozoa</taxon>
        <taxon>Arthropoda</taxon>
        <taxon>Crustacea</taxon>
        <taxon>Multicrustacea</taxon>
        <taxon>Cirripedia</taxon>
        <taxon>Thoracica</taxon>
        <taxon>Thoracicalcarea</taxon>
        <taxon>Balanomorpha</taxon>
        <taxon>Balanoidea</taxon>
        <taxon>Balanidae</taxon>
        <taxon>Amphibalaninae</taxon>
        <taxon>Amphibalanus</taxon>
    </lineage>
</organism>
<feature type="transmembrane region" description="Helical" evidence="8">
    <location>
        <begin position="388"/>
        <end position="408"/>
    </location>
</feature>
<feature type="transmembrane region" description="Helical" evidence="8">
    <location>
        <begin position="326"/>
        <end position="345"/>
    </location>
</feature>
<sequence>MGNDSMQLVTRHRVTMASPEDVIEYAPVGPETVPRCHRRRVSEFSQFSELDRFELPEVSRLLEQDEGSGGGHALPSTPQDDSYDPMERAPVTARPPAPGAAARSPARSPARHRSADSVQRRLRQRHPAIAQRASDELVDQVINREESNSDLDFSQLAHNAIEHAEELVHKAEEFAHKVWAAGTRLVSFHALPPWAQDNDYIHKSHRAPMPSFYACFRSIFYIHTETINIWTHLLGCIGFVIIATYFLTRPSVEVDFQEKLVFSCFFAGAIVCMGASFTFHTVGCHSKRVLRLFSKFDYCGISLLIVGSFIPWLYYGFYCSFVPKVIYLTCVICLGSACMIVSLVDKFGEPEYRMLRAGLFLGFGLSGVVPAVHYLYSEGWFNSVPLTAVGYLALMGALYVAGALLYAFRVPERWFPGKCDIYFQSHQIFHVLVVAAAMVHYHGVSELAMHRLTNGECASDQHLVL</sequence>
<gene>
    <name evidence="9" type="primary">AdipoR_1</name>
    <name evidence="9" type="ORF">FJT64_017550</name>
</gene>
<dbReference type="Pfam" id="PF03006">
    <property type="entry name" value="HlyIII"/>
    <property type="match status" value="1"/>
</dbReference>
<dbReference type="AlphaFoldDB" id="A0A6A4X9D4"/>
<evidence type="ECO:0000313" key="10">
    <source>
        <dbReference type="Proteomes" id="UP000440578"/>
    </source>
</evidence>
<feature type="binding site" evidence="6">
    <location>
        <position position="426"/>
    </location>
    <ligand>
        <name>Zn(2+)</name>
        <dbReference type="ChEBI" id="CHEBI:29105"/>
    </ligand>
</feature>
<evidence type="ECO:0000256" key="8">
    <source>
        <dbReference type="SAM" id="Phobius"/>
    </source>
</evidence>
<dbReference type="Proteomes" id="UP000440578">
    <property type="component" value="Unassembled WGS sequence"/>
</dbReference>
<keyword evidence="6" id="KW-0862">Zinc</keyword>
<keyword evidence="5 8" id="KW-0472">Membrane</keyword>
<comment type="subcellular location">
    <subcellularLocation>
        <location evidence="1">Membrane</location>
        <topology evidence="1">Multi-pass membrane protein</topology>
    </subcellularLocation>
</comment>
<feature type="region of interest" description="Disordered" evidence="7">
    <location>
        <begin position="64"/>
        <end position="134"/>
    </location>
</feature>
<keyword evidence="4 8" id="KW-1133">Transmembrane helix</keyword>
<dbReference type="OrthoDB" id="5585746at2759"/>
<feature type="binding site" evidence="6">
    <location>
        <position position="280"/>
    </location>
    <ligand>
        <name>Zn(2+)</name>
        <dbReference type="ChEBI" id="CHEBI:29105"/>
    </ligand>
</feature>
<feature type="transmembrane region" description="Helical" evidence="8">
    <location>
        <begin position="260"/>
        <end position="284"/>
    </location>
</feature>
<protein>
    <submittedName>
        <fullName evidence="9">Adiponectin receptor protein</fullName>
    </submittedName>
</protein>
<feature type="binding site" evidence="6">
    <location>
        <position position="430"/>
    </location>
    <ligand>
        <name>Zn(2+)</name>
        <dbReference type="ChEBI" id="CHEBI:29105"/>
    </ligand>
</feature>
<evidence type="ECO:0000256" key="4">
    <source>
        <dbReference type="ARBA" id="ARBA00022989"/>
    </source>
</evidence>
<dbReference type="PANTHER" id="PTHR20855">
    <property type="entry name" value="ADIPOR/PROGESTIN RECEPTOR-RELATED"/>
    <property type="match status" value="1"/>
</dbReference>
<evidence type="ECO:0000256" key="5">
    <source>
        <dbReference type="ARBA" id="ARBA00023136"/>
    </source>
</evidence>
<dbReference type="PANTHER" id="PTHR20855:SF52">
    <property type="entry name" value="ADIPONECTIN RECEPTOR PROTEIN"/>
    <property type="match status" value="1"/>
</dbReference>
<evidence type="ECO:0000256" key="7">
    <source>
        <dbReference type="SAM" id="MobiDB-lite"/>
    </source>
</evidence>
<feature type="transmembrane region" description="Helical" evidence="8">
    <location>
        <begin position="296"/>
        <end position="314"/>
    </location>
</feature>
<keyword evidence="10" id="KW-1185">Reference proteome</keyword>
<evidence type="ECO:0000256" key="2">
    <source>
        <dbReference type="ARBA" id="ARBA00007018"/>
    </source>
</evidence>
<dbReference type="GO" id="GO:0005886">
    <property type="term" value="C:plasma membrane"/>
    <property type="evidence" value="ECO:0007669"/>
    <property type="project" value="TreeGrafter"/>
</dbReference>